<dbReference type="PATRIC" id="fig|1008453.3.peg.541"/>
<dbReference type="Proteomes" id="UP000004568">
    <property type="component" value="Unassembled WGS sequence"/>
</dbReference>
<dbReference type="OrthoDB" id="9809324at2"/>
<dbReference type="AlphaFoldDB" id="F9HLQ6"/>
<reference evidence="2 3" key="1">
    <citation type="submission" date="2011-05" db="EMBL/GenBank/DDBJ databases">
        <authorList>
            <person name="Durkin A.S."/>
            <person name="Radune D."/>
            <person name="Hostetler J."/>
            <person name="Torralba M."/>
            <person name="Gillis M."/>
            <person name="Methe B."/>
            <person name="Sutton G."/>
            <person name="Nelson K.E."/>
        </authorList>
    </citation>
    <scope>NUCLEOTIDE SEQUENCE [LARGE SCALE GENOMIC DNA]</scope>
    <source>
        <strain evidence="2 3">SK1080</strain>
    </source>
</reference>
<accession>F9HLQ6</accession>
<dbReference type="InterPro" id="IPR051396">
    <property type="entry name" value="Bact_Antivir_Def_Nuclease"/>
</dbReference>
<dbReference type="SMART" id="SM00382">
    <property type="entry name" value="AAA"/>
    <property type="match status" value="1"/>
</dbReference>
<proteinExistence type="predicted"/>
<dbReference type="Pfam" id="PF13304">
    <property type="entry name" value="AAA_21"/>
    <property type="match status" value="1"/>
</dbReference>
<feature type="domain" description="AAA+ ATPase" evidence="1">
    <location>
        <begin position="23"/>
        <end position="322"/>
    </location>
</feature>
<protein>
    <recommendedName>
        <fullName evidence="1">AAA+ ATPase domain-containing protein</fullName>
    </recommendedName>
</protein>
<evidence type="ECO:0000259" key="1">
    <source>
        <dbReference type="SMART" id="SM00382"/>
    </source>
</evidence>
<dbReference type="SUPFAM" id="SSF52540">
    <property type="entry name" value="P-loop containing nucleoside triphosphate hydrolases"/>
    <property type="match status" value="1"/>
</dbReference>
<dbReference type="GO" id="GO:0016887">
    <property type="term" value="F:ATP hydrolysis activity"/>
    <property type="evidence" value="ECO:0007669"/>
    <property type="project" value="InterPro"/>
</dbReference>
<dbReference type="GO" id="GO:0005524">
    <property type="term" value="F:ATP binding"/>
    <property type="evidence" value="ECO:0007669"/>
    <property type="project" value="InterPro"/>
</dbReference>
<dbReference type="InterPro" id="IPR027417">
    <property type="entry name" value="P-loop_NTPase"/>
</dbReference>
<dbReference type="InterPro" id="IPR003593">
    <property type="entry name" value="AAA+_ATPase"/>
</dbReference>
<organism evidence="2 3">
    <name type="scientific">Streptococcus mitis SK1080</name>
    <dbReference type="NCBI Taxonomy" id="1008453"/>
    <lineage>
        <taxon>Bacteria</taxon>
        <taxon>Bacillati</taxon>
        <taxon>Bacillota</taxon>
        <taxon>Bacilli</taxon>
        <taxon>Lactobacillales</taxon>
        <taxon>Streptococcaceae</taxon>
        <taxon>Streptococcus</taxon>
        <taxon>Streptococcus mitis group</taxon>
    </lineage>
</organism>
<name>F9HLQ6_STRMT</name>
<gene>
    <name evidence="2" type="ORF">HMPREF9957_0887</name>
</gene>
<evidence type="ECO:0000313" key="3">
    <source>
        <dbReference type="Proteomes" id="UP000004568"/>
    </source>
</evidence>
<evidence type="ECO:0000313" key="2">
    <source>
        <dbReference type="EMBL" id="EGP69439.1"/>
    </source>
</evidence>
<dbReference type="PANTHER" id="PTHR43581">
    <property type="entry name" value="ATP/GTP PHOSPHATASE"/>
    <property type="match status" value="1"/>
</dbReference>
<dbReference type="InterPro" id="IPR003959">
    <property type="entry name" value="ATPase_AAA_core"/>
</dbReference>
<dbReference type="PANTHER" id="PTHR43581:SF4">
    <property type="entry name" value="ATP_GTP PHOSPHATASE"/>
    <property type="match status" value="1"/>
</dbReference>
<dbReference type="RefSeq" id="WP_000262543.1">
    <property type="nucleotide sequence ID" value="NZ_AFQV01000013.1"/>
</dbReference>
<dbReference type="Gene3D" id="3.40.50.300">
    <property type="entry name" value="P-loop containing nucleotide triphosphate hydrolases"/>
    <property type="match status" value="1"/>
</dbReference>
<dbReference type="EMBL" id="AFQV01000013">
    <property type="protein sequence ID" value="EGP69439.1"/>
    <property type="molecule type" value="Genomic_DNA"/>
</dbReference>
<comment type="caution">
    <text evidence="2">The sequence shown here is derived from an EMBL/GenBank/DDBJ whole genome shotgun (WGS) entry which is preliminary data.</text>
</comment>
<sequence length="577" mass="67307">MVYIKELKIKDFRLIKELSFQPSKYVNIISGKNGTGKSTILGMIAQGFSYNNNVIEFVSSECQELNKIKFSKLDPELDSRLITEYNSILTHFGKPFESSSNEHFKLSEKDVREMEHINVILDNEESFKVKTTNHTDRILPRFVTRRDNNESANYIHPVIYLGLDRLTPLVKTKNKNFSLEISEQDKNDIHILYESILLKQYPDNLTATETDTKKQTAAYIDLERTIEMISSGEDIVGQLLLALYSFKKLKDNYPDDYKGGILLVDEVDATLYPAAQNTLLDIFLEKARAWNIQIFVTTHSLTLLEHLETEKLKNQRVNRDIKIFTTKSLNNTGSDIKITELDFLYNFKNELLALVNQELILDKVKVYFEDSEAYFVFKNLIKGFKGSHNVAVSKRIKSIKGVSISSTQYQSLHKHKVPEFTNNSIICLDGDQEIDNGKYKNFITLPNHGSKANPEEFVFDILNNPDSEFWKQTNDNYNFPIFMNNPKYRVLQSIKNGTYEEQYKNQNGTYQNTKPREVWKAWFNDEKSNWKGKNNPIVYWRNKNLDSVNEFEKSFKKHMILWLKIIKYLDYKTGQNF</sequence>
<dbReference type="eggNOG" id="COG1106">
    <property type="taxonomic scope" value="Bacteria"/>
</dbReference>